<protein>
    <submittedName>
        <fullName evidence="19">PBP1A family penicillin-binding protein</fullName>
    </submittedName>
</protein>
<keyword evidence="8" id="KW-0133">Cell shape</keyword>
<evidence type="ECO:0000313" key="20">
    <source>
        <dbReference type="Proteomes" id="UP001377337"/>
    </source>
</evidence>
<evidence type="ECO:0000256" key="1">
    <source>
        <dbReference type="ARBA" id="ARBA00022475"/>
    </source>
</evidence>
<keyword evidence="3" id="KW-0645">Protease</keyword>
<evidence type="ECO:0000259" key="17">
    <source>
        <dbReference type="Pfam" id="PF00905"/>
    </source>
</evidence>
<keyword evidence="10" id="KW-1133">Transmembrane helix</keyword>
<feature type="compositionally biased region" description="Basic and acidic residues" evidence="16">
    <location>
        <begin position="629"/>
        <end position="679"/>
    </location>
</feature>
<evidence type="ECO:0000256" key="7">
    <source>
        <dbReference type="ARBA" id="ARBA00022801"/>
    </source>
</evidence>
<dbReference type="PANTHER" id="PTHR32282">
    <property type="entry name" value="BINDING PROTEIN TRANSPEPTIDASE, PUTATIVE-RELATED"/>
    <property type="match status" value="1"/>
</dbReference>
<keyword evidence="4" id="KW-0328">Glycosyltransferase</keyword>
<sequence>MTKKFIFKISIIAVLAVVLAGLILHQALIAKADVSKLEKSVTQPTAIYDQNGKLASKLTSSKIEWMDYEEMPKSFEHALVATEDRDYYKHSGIDYLGIVRAAFKNIAAGGVVEGGSTITQQLAKNTFLTQDQTFTRKFDEYFLAKKIEQKYSKENILELYANQVYFGEGAWGLKSAAQTYFGKEPKDLSNSESAILVGLIKAPTNYSPVKNYDKAIERRNVVIGLMEDQKFLSKADADKARSEELVLKEKKTDPLKGKYPSYVDQIIAEASQRYGISQEKLLAGGYKIHTELNQDMQTGLEEIFKDDTLFPKSKTDQQVQAGSVLIDPKTGGIQALIGGRGEHSFRQFNRATQLKRQPGSIMKPIAAYTPALEKGYTLDSPLKDEEMDFGGYTPKNIDGQYRGTVSLYDAFIKSYNVPAVYTLSEVGIDAGLDSAKRFGIPVTDKDRQYGLALGGLNEGVSPLQMAEAFSAYPNKGVRNESHAITKIVDSEGKTAGEWEGAKSKATTPEVADKITQLMLGTVNEGTGKNAKIEGWELAGKTGSTQDPNGGDGTKDQWFAGFTPNLAGALWIGYDKTDADNILDTTSSKTAAPLYKKIMERALKNEEKQSFNLPLYQKPVSVPPPASVPNEKEEKGNKDKKGAPGEEKNPGHQKNKEIEKKMKEKFKEEKKKWEEQFKNN</sequence>
<dbReference type="InterPro" id="IPR012338">
    <property type="entry name" value="Beta-lactam/transpept-like"/>
</dbReference>
<comment type="catalytic activity">
    <reaction evidence="15">
        <text>[GlcNAc-(1-&gt;4)-Mur2Ac(oyl-L-Ala-gamma-D-Glu-L-Lys-D-Ala-D-Ala)](n)-di-trans,octa-cis-undecaprenyl diphosphate + beta-D-GlcNAc-(1-&gt;4)-Mur2Ac(oyl-L-Ala-gamma-D-Glu-L-Lys-D-Ala-D-Ala)-di-trans,octa-cis-undecaprenyl diphosphate = [GlcNAc-(1-&gt;4)-Mur2Ac(oyl-L-Ala-gamma-D-Glu-L-Lys-D-Ala-D-Ala)](n+1)-di-trans,octa-cis-undecaprenyl diphosphate + di-trans,octa-cis-undecaprenyl diphosphate + H(+)</text>
        <dbReference type="Rhea" id="RHEA:23708"/>
        <dbReference type="Rhea" id="RHEA-COMP:9602"/>
        <dbReference type="Rhea" id="RHEA-COMP:9603"/>
        <dbReference type="ChEBI" id="CHEBI:15378"/>
        <dbReference type="ChEBI" id="CHEBI:58405"/>
        <dbReference type="ChEBI" id="CHEBI:60033"/>
        <dbReference type="ChEBI" id="CHEBI:78435"/>
        <dbReference type="EC" id="2.4.99.28"/>
    </reaction>
</comment>
<organism evidence="19 20">
    <name type="scientific">Metabacillus sediminis</name>
    <dbReference type="NCBI Taxonomy" id="3117746"/>
    <lineage>
        <taxon>Bacteria</taxon>
        <taxon>Bacillati</taxon>
        <taxon>Bacillota</taxon>
        <taxon>Bacilli</taxon>
        <taxon>Bacillales</taxon>
        <taxon>Bacillaceae</taxon>
        <taxon>Metabacillus</taxon>
    </lineage>
</organism>
<evidence type="ECO:0000259" key="18">
    <source>
        <dbReference type="Pfam" id="PF00912"/>
    </source>
</evidence>
<keyword evidence="13" id="KW-0961">Cell wall biogenesis/degradation</keyword>
<dbReference type="Gene3D" id="1.10.3810.10">
    <property type="entry name" value="Biosynthetic peptidoglycan transglycosylase-like"/>
    <property type="match status" value="1"/>
</dbReference>
<keyword evidence="11" id="KW-0472">Membrane</keyword>
<evidence type="ECO:0000256" key="9">
    <source>
        <dbReference type="ARBA" id="ARBA00022984"/>
    </source>
</evidence>
<proteinExistence type="predicted"/>
<evidence type="ECO:0000256" key="12">
    <source>
        <dbReference type="ARBA" id="ARBA00023268"/>
    </source>
</evidence>
<dbReference type="PANTHER" id="PTHR32282:SF32">
    <property type="entry name" value="PENICILLIN-BINDING PROTEIN 2A"/>
    <property type="match status" value="1"/>
</dbReference>
<evidence type="ECO:0000256" key="2">
    <source>
        <dbReference type="ARBA" id="ARBA00022645"/>
    </source>
</evidence>
<keyword evidence="5" id="KW-0808">Transferase</keyword>
<keyword evidence="9" id="KW-0573">Peptidoglycan synthesis</keyword>
<keyword evidence="20" id="KW-1185">Reference proteome</keyword>
<name>A0ABZ2NJW9_9BACI</name>
<dbReference type="NCBIfam" id="TIGR02074">
    <property type="entry name" value="PBP_1a_fam"/>
    <property type="match status" value="1"/>
</dbReference>
<dbReference type="InterPro" id="IPR023346">
    <property type="entry name" value="Lysozyme-like_dom_sf"/>
</dbReference>
<evidence type="ECO:0000256" key="11">
    <source>
        <dbReference type="ARBA" id="ARBA00023136"/>
    </source>
</evidence>
<dbReference type="EMBL" id="CP147407">
    <property type="protein sequence ID" value="WXB97986.1"/>
    <property type="molecule type" value="Genomic_DNA"/>
</dbReference>
<evidence type="ECO:0000256" key="15">
    <source>
        <dbReference type="ARBA" id="ARBA00049902"/>
    </source>
</evidence>
<dbReference type="Pfam" id="PF00905">
    <property type="entry name" value="Transpeptidase"/>
    <property type="match status" value="1"/>
</dbReference>
<gene>
    <name evidence="19" type="ORF">WCV65_05785</name>
</gene>
<evidence type="ECO:0000256" key="8">
    <source>
        <dbReference type="ARBA" id="ARBA00022960"/>
    </source>
</evidence>
<dbReference type="SUPFAM" id="SSF53955">
    <property type="entry name" value="Lysozyme-like"/>
    <property type="match status" value="1"/>
</dbReference>
<keyword evidence="1" id="KW-1003">Cell membrane</keyword>
<keyword evidence="6" id="KW-0812">Transmembrane</keyword>
<keyword evidence="12" id="KW-0511">Multifunctional enzyme</keyword>
<feature type="region of interest" description="Disordered" evidence="16">
    <location>
        <begin position="613"/>
        <end position="679"/>
    </location>
</feature>
<dbReference type="Pfam" id="PF00912">
    <property type="entry name" value="Transgly"/>
    <property type="match status" value="1"/>
</dbReference>
<comment type="catalytic activity">
    <reaction evidence="14">
        <text>Preferential cleavage: (Ac)2-L-Lys-D-Ala-|-D-Ala. Also transpeptidation of peptidyl-alanyl moieties that are N-acyl substituents of D-alanine.</text>
        <dbReference type="EC" id="3.4.16.4"/>
    </reaction>
</comment>
<evidence type="ECO:0000256" key="14">
    <source>
        <dbReference type="ARBA" id="ARBA00034000"/>
    </source>
</evidence>
<feature type="domain" description="Penicillin-binding protein transpeptidase" evidence="17">
    <location>
        <begin position="324"/>
        <end position="599"/>
    </location>
</feature>
<feature type="domain" description="Glycosyl transferase family 51" evidence="18">
    <location>
        <begin position="53"/>
        <end position="226"/>
    </location>
</feature>
<dbReference type="SUPFAM" id="SSF56601">
    <property type="entry name" value="beta-lactamase/transpeptidase-like"/>
    <property type="match status" value="1"/>
</dbReference>
<accession>A0ABZ2NJW9</accession>
<dbReference type="InterPro" id="IPR050396">
    <property type="entry name" value="Glycosyltr_51/Transpeptidase"/>
</dbReference>
<evidence type="ECO:0000256" key="5">
    <source>
        <dbReference type="ARBA" id="ARBA00022679"/>
    </source>
</evidence>
<dbReference type="InterPro" id="IPR001460">
    <property type="entry name" value="PCN-bd_Tpept"/>
</dbReference>
<dbReference type="Gene3D" id="3.40.710.10">
    <property type="entry name" value="DD-peptidase/beta-lactamase superfamily"/>
    <property type="match status" value="1"/>
</dbReference>
<dbReference type="InterPro" id="IPR036950">
    <property type="entry name" value="PBP_transglycosylase"/>
</dbReference>
<evidence type="ECO:0000256" key="4">
    <source>
        <dbReference type="ARBA" id="ARBA00022676"/>
    </source>
</evidence>
<evidence type="ECO:0000256" key="16">
    <source>
        <dbReference type="SAM" id="MobiDB-lite"/>
    </source>
</evidence>
<evidence type="ECO:0000256" key="6">
    <source>
        <dbReference type="ARBA" id="ARBA00022692"/>
    </source>
</evidence>
<evidence type="ECO:0000256" key="13">
    <source>
        <dbReference type="ARBA" id="ARBA00023316"/>
    </source>
</evidence>
<evidence type="ECO:0000256" key="3">
    <source>
        <dbReference type="ARBA" id="ARBA00022670"/>
    </source>
</evidence>
<evidence type="ECO:0000256" key="10">
    <source>
        <dbReference type="ARBA" id="ARBA00022989"/>
    </source>
</evidence>
<reference evidence="19 20" key="1">
    <citation type="submission" date="2024-02" db="EMBL/GenBank/DDBJ databases">
        <title>Seven novel Bacillus-like species.</title>
        <authorList>
            <person name="Liu G."/>
        </authorList>
    </citation>
    <scope>NUCLEOTIDE SEQUENCE [LARGE SCALE GENOMIC DNA]</scope>
    <source>
        <strain evidence="19 20">FJAT-52054</strain>
    </source>
</reference>
<dbReference type="RefSeq" id="WP_338780771.1">
    <property type="nucleotide sequence ID" value="NZ_CP147407.1"/>
</dbReference>
<dbReference type="Proteomes" id="UP001377337">
    <property type="component" value="Chromosome"/>
</dbReference>
<dbReference type="InterPro" id="IPR001264">
    <property type="entry name" value="Glyco_trans_51"/>
</dbReference>
<evidence type="ECO:0000313" key="19">
    <source>
        <dbReference type="EMBL" id="WXB97986.1"/>
    </source>
</evidence>
<keyword evidence="2" id="KW-0121">Carboxypeptidase</keyword>
<keyword evidence="7" id="KW-0378">Hydrolase</keyword>